<keyword evidence="3" id="KW-1185">Reference proteome</keyword>
<reference evidence="4" key="1">
    <citation type="submission" date="2017-02" db="UniProtKB">
        <authorList>
            <consortium name="WormBaseParasite"/>
        </authorList>
    </citation>
    <scope>IDENTIFICATION</scope>
</reference>
<dbReference type="InterPro" id="IPR036570">
    <property type="entry name" value="HORMA_dom_sf"/>
</dbReference>
<accession>A0A0M3KHL5</accession>
<organism evidence="4">
    <name type="scientific">Anisakis simplex</name>
    <name type="common">Herring worm</name>
    <dbReference type="NCBI Taxonomy" id="6269"/>
    <lineage>
        <taxon>Eukaryota</taxon>
        <taxon>Metazoa</taxon>
        <taxon>Ecdysozoa</taxon>
        <taxon>Nematoda</taxon>
        <taxon>Chromadorea</taxon>
        <taxon>Rhabditida</taxon>
        <taxon>Spirurina</taxon>
        <taxon>Ascaridomorpha</taxon>
        <taxon>Ascaridoidea</taxon>
        <taxon>Anisakidae</taxon>
        <taxon>Anisakis</taxon>
        <taxon>Anisakis simplex complex</taxon>
    </lineage>
</organism>
<gene>
    <name evidence="2" type="ORF">ASIM_LOCUS19863</name>
</gene>
<evidence type="ECO:0000259" key="1">
    <source>
        <dbReference type="PROSITE" id="PS50815"/>
    </source>
</evidence>
<evidence type="ECO:0000313" key="2">
    <source>
        <dbReference type="EMBL" id="VDK72693.1"/>
    </source>
</evidence>
<dbReference type="EMBL" id="UYRR01038136">
    <property type="protein sequence ID" value="VDK72693.1"/>
    <property type="molecule type" value="Genomic_DNA"/>
</dbReference>
<dbReference type="PANTHER" id="PTHR11842:SF10">
    <property type="entry name" value="MITOTIC SPINDLE ASSEMBLY CHECKPOINT PROTEIN MAD2B"/>
    <property type="match status" value="1"/>
</dbReference>
<protein>
    <submittedName>
        <fullName evidence="4">HORMA domain-containing protein</fullName>
    </submittedName>
</protein>
<dbReference type="GO" id="GO:0016035">
    <property type="term" value="C:zeta DNA polymerase complex"/>
    <property type="evidence" value="ECO:0007669"/>
    <property type="project" value="TreeGrafter"/>
</dbReference>
<dbReference type="OrthoDB" id="21254at2759"/>
<dbReference type="InterPro" id="IPR045091">
    <property type="entry name" value="Mad2-like"/>
</dbReference>
<dbReference type="Gene3D" id="3.30.900.10">
    <property type="entry name" value="HORMA domain"/>
    <property type="match status" value="1"/>
</dbReference>
<reference evidence="2 3" key="2">
    <citation type="submission" date="2018-11" db="EMBL/GenBank/DDBJ databases">
        <authorList>
            <consortium name="Pathogen Informatics"/>
        </authorList>
    </citation>
    <scope>NUCLEOTIDE SEQUENCE [LARGE SCALE GENOMIC DNA]</scope>
</reference>
<dbReference type="PANTHER" id="PTHR11842">
    <property type="entry name" value="MITOTIC SPINDLE ASSEMBLY CHECKPOINT PROTEIN MAD2"/>
    <property type="match status" value="1"/>
</dbReference>
<dbReference type="AlphaFoldDB" id="A0A0M3KHL5"/>
<proteinExistence type="predicted"/>
<evidence type="ECO:0000313" key="4">
    <source>
        <dbReference type="WBParaSite" id="ASIM_0002048001-mRNA-1"/>
    </source>
</evidence>
<dbReference type="InterPro" id="IPR003511">
    <property type="entry name" value="HORMA_dom"/>
</dbReference>
<evidence type="ECO:0000313" key="3">
    <source>
        <dbReference type="Proteomes" id="UP000267096"/>
    </source>
</evidence>
<dbReference type="Proteomes" id="UP000267096">
    <property type="component" value="Unassembled WGS sequence"/>
</dbReference>
<name>A0A0M3KHL5_ANISI</name>
<dbReference type="PROSITE" id="PS50815">
    <property type="entry name" value="HORMA"/>
    <property type="match status" value="1"/>
</dbReference>
<dbReference type="WBParaSite" id="ASIM_0002048001-mRNA-1">
    <property type="protein sequence ID" value="ASIM_0002048001-mRNA-1"/>
    <property type="gene ID" value="ASIM_0002048001"/>
</dbReference>
<dbReference type="SUPFAM" id="SSF56019">
    <property type="entry name" value="The spindle assembly checkpoint protein mad2"/>
    <property type="match status" value="1"/>
</dbReference>
<sequence length="173" mass="19926">MALASVGLVWYEVVYLMDTQVVQLGRKCFDGRRAIANLLVEYFELLSHALLFEFGLYPPEAFQPVKYCDVIVHKCVDKAVQLYIETSMRSIHRWVMYSKLRRYNVAICEGRLNLVVGGYLVEIGEALYTGAKRIDEFDELAAELRGRLQKTLCDIELNQAEAYLLDNETSWCL</sequence>
<feature type="domain" description="HORMA" evidence="1">
    <location>
        <begin position="33"/>
        <end position="173"/>
    </location>
</feature>